<dbReference type="Proteomes" id="UP001600165">
    <property type="component" value="Unassembled WGS sequence"/>
</dbReference>
<dbReference type="RefSeq" id="WP_377967896.1">
    <property type="nucleotide sequence ID" value="NZ_JBHZOL010000105.1"/>
</dbReference>
<keyword evidence="2" id="KW-1185">Reference proteome</keyword>
<proteinExistence type="predicted"/>
<dbReference type="EMBL" id="JBHZOL010000105">
    <property type="protein sequence ID" value="MFE4108306.1"/>
    <property type="molecule type" value="Genomic_DNA"/>
</dbReference>
<reference evidence="1 2" key="1">
    <citation type="submission" date="2024-10" db="EMBL/GenBank/DDBJ databases">
        <authorList>
            <person name="Ratan Roy A."/>
            <person name="Morales Sandoval P.H."/>
            <person name="De Los Santos Villalobos S."/>
            <person name="Chakraborty S."/>
            <person name="Mukherjee J."/>
        </authorList>
    </citation>
    <scope>NUCLEOTIDE SEQUENCE [LARGE SCALE GENOMIC DNA]</scope>
    <source>
        <strain evidence="1 2">S1</strain>
    </source>
</reference>
<name>A0ABW6IJC3_9CYAN</name>
<evidence type="ECO:0000313" key="1">
    <source>
        <dbReference type="EMBL" id="MFE4108306.1"/>
    </source>
</evidence>
<organism evidence="1 2">
    <name type="scientific">Almyronema epifaneia S1</name>
    <dbReference type="NCBI Taxonomy" id="2991925"/>
    <lineage>
        <taxon>Bacteria</taxon>
        <taxon>Bacillati</taxon>
        <taxon>Cyanobacteriota</taxon>
        <taxon>Cyanophyceae</taxon>
        <taxon>Nodosilineales</taxon>
        <taxon>Nodosilineaceae</taxon>
        <taxon>Almyronema</taxon>
        <taxon>Almyronema epifaneia</taxon>
    </lineage>
</organism>
<gene>
    <name evidence="1" type="ORF">ACFVKH_18645</name>
</gene>
<evidence type="ECO:0008006" key="3">
    <source>
        <dbReference type="Google" id="ProtNLM"/>
    </source>
</evidence>
<protein>
    <recommendedName>
        <fullName evidence="3">DJ-1/PfpI domain-containing protein</fullName>
    </recommendedName>
</protein>
<comment type="caution">
    <text evidence="1">The sequence shown here is derived from an EMBL/GenBank/DDBJ whole genome shotgun (WGS) entry which is preliminary data.</text>
</comment>
<sequence length="51" mass="5350">MRSTILLLAPTSSDEMAFEPIASISIAVAAGVKTLQSLKAFNQKAFILPSA</sequence>
<accession>A0ABW6IJC3</accession>
<evidence type="ECO:0000313" key="2">
    <source>
        <dbReference type="Proteomes" id="UP001600165"/>
    </source>
</evidence>